<dbReference type="Gene3D" id="3.40.50.1820">
    <property type="entry name" value="alpha/beta hydrolase"/>
    <property type="match status" value="1"/>
</dbReference>
<keyword evidence="3" id="KW-1185">Reference proteome</keyword>
<evidence type="ECO:0000313" key="2">
    <source>
        <dbReference type="EMBL" id="KIW17169.1"/>
    </source>
</evidence>
<dbReference type="InterPro" id="IPR029058">
    <property type="entry name" value="AB_hydrolase_fold"/>
</dbReference>
<dbReference type="InterPro" id="IPR000639">
    <property type="entry name" value="Epox_hydrolase-like"/>
</dbReference>
<sequence>MDLLEKKNVHVSRGFTYNCYVKVARPGLPTLLMIHGFPDSPEEFSDVVRDYLLPNGYGIIAIDCLGYGGTSKPAEREAYDYQLLAQDMKEIIDHEGVDKVVSTGHDWGSPLAQRFYNFHPDRVIGLVLLNAAYNAPSITPFDLDAALKMSAKNFGYGTFWYWKLFTAPDGATVLDSHLDSVWTLLHAAEPELWLRTLCKEDGARDFVEQDTKVPVMPYATEERRRAWFDRFASGNLDAPLNYYRAATFGSQDKAMAAIPRENYVVKVPHFFWGGIKDCVCRTEICDASIKAGWTPDCTKILVDSGHWAHLDRPKEFGEALLGWLKAKFPTSHL</sequence>
<proteinExistence type="predicted"/>
<dbReference type="RefSeq" id="XP_016237385.1">
    <property type="nucleotide sequence ID" value="XM_016378708.1"/>
</dbReference>
<dbReference type="Proteomes" id="UP000053328">
    <property type="component" value="Unassembled WGS sequence"/>
</dbReference>
<reference evidence="2 3" key="1">
    <citation type="submission" date="2015-01" db="EMBL/GenBank/DDBJ databases">
        <title>The Genome Sequence of Exophiala spinifera CBS89968.</title>
        <authorList>
            <consortium name="The Broad Institute Genomics Platform"/>
            <person name="Cuomo C."/>
            <person name="de Hoog S."/>
            <person name="Gorbushina A."/>
            <person name="Stielow B."/>
            <person name="Teixiera M."/>
            <person name="Abouelleil A."/>
            <person name="Chapman S.B."/>
            <person name="Priest M."/>
            <person name="Young S.K."/>
            <person name="Wortman J."/>
            <person name="Nusbaum C."/>
            <person name="Birren B."/>
        </authorList>
    </citation>
    <scope>NUCLEOTIDE SEQUENCE [LARGE SCALE GENOMIC DNA]</scope>
    <source>
        <strain evidence="2 3">CBS 89968</strain>
    </source>
</reference>
<dbReference type="Pfam" id="PF00561">
    <property type="entry name" value="Abhydrolase_1"/>
    <property type="match status" value="1"/>
</dbReference>
<dbReference type="HOGENOM" id="CLU_020336_7_0_1"/>
<gene>
    <name evidence="2" type="ORF">PV08_04360</name>
</gene>
<dbReference type="GO" id="GO:0047372">
    <property type="term" value="F:monoacylglycerol lipase activity"/>
    <property type="evidence" value="ECO:0007669"/>
    <property type="project" value="TreeGrafter"/>
</dbReference>
<dbReference type="PRINTS" id="PR00412">
    <property type="entry name" value="EPOXHYDRLASE"/>
</dbReference>
<feature type="domain" description="AB hydrolase-1" evidence="1">
    <location>
        <begin position="29"/>
        <end position="313"/>
    </location>
</feature>
<dbReference type="PANTHER" id="PTHR43798:SF33">
    <property type="entry name" value="HYDROLASE, PUTATIVE (AFU_ORTHOLOGUE AFUA_2G14860)-RELATED"/>
    <property type="match status" value="1"/>
</dbReference>
<dbReference type="GO" id="GO:0016020">
    <property type="term" value="C:membrane"/>
    <property type="evidence" value="ECO:0007669"/>
    <property type="project" value="TreeGrafter"/>
</dbReference>
<name>A0A0D2C0J2_9EURO</name>
<protein>
    <recommendedName>
        <fullName evidence="1">AB hydrolase-1 domain-containing protein</fullName>
    </recommendedName>
</protein>
<dbReference type="EMBL" id="KN847494">
    <property type="protein sequence ID" value="KIW17169.1"/>
    <property type="molecule type" value="Genomic_DNA"/>
</dbReference>
<dbReference type="OrthoDB" id="284184at2759"/>
<evidence type="ECO:0000313" key="3">
    <source>
        <dbReference type="Proteomes" id="UP000053328"/>
    </source>
</evidence>
<dbReference type="InterPro" id="IPR000073">
    <property type="entry name" value="AB_hydrolase_1"/>
</dbReference>
<dbReference type="InterPro" id="IPR050266">
    <property type="entry name" value="AB_hydrolase_sf"/>
</dbReference>
<dbReference type="AlphaFoldDB" id="A0A0D2C0J2"/>
<dbReference type="PANTHER" id="PTHR43798">
    <property type="entry name" value="MONOACYLGLYCEROL LIPASE"/>
    <property type="match status" value="1"/>
</dbReference>
<dbReference type="STRING" id="91928.A0A0D2C0J2"/>
<dbReference type="VEuPathDB" id="FungiDB:PV08_04360"/>
<organism evidence="2 3">
    <name type="scientific">Exophiala spinifera</name>
    <dbReference type="NCBI Taxonomy" id="91928"/>
    <lineage>
        <taxon>Eukaryota</taxon>
        <taxon>Fungi</taxon>
        <taxon>Dikarya</taxon>
        <taxon>Ascomycota</taxon>
        <taxon>Pezizomycotina</taxon>
        <taxon>Eurotiomycetes</taxon>
        <taxon>Chaetothyriomycetidae</taxon>
        <taxon>Chaetothyriales</taxon>
        <taxon>Herpotrichiellaceae</taxon>
        <taxon>Exophiala</taxon>
    </lineage>
</organism>
<dbReference type="GO" id="GO:0046464">
    <property type="term" value="P:acylglycerol catabolic process"/>
    <property type="evidence" value="ECO:0007669"/>
    <property type="project" value="TreeGrafter"/>
</dbReference>
<dbReference type="GeneID" id="27331443"/>
<dbReference type="SUPFAM" id="SSF53474">
    <property type="entry name" value="alpha/beta-Hydrolases"/>
    <property type="match status" value="1"/>
</dbReference>
<evidence type="ECO:0000259" key="1">
    <source>
        <dbReference type="Pfam" id="PF00561"/>
    </source>
</evidence>
<accession>A0A0D2C0J2</accession>